<evidence type="ECO:0000256" key="4">
    <source>
        <dbReference type="HAMAP-Rule" id="MF_00654"/>
    </source>
</evidence>
<comment type="function">
    <text evidence="4">Ring cyclization and eight-electron oxidation of 3a-(2-amino-2-carboxyethyl)-4,5-dioxo-4,5,6,7,8,9-hexahydroquinoline-7,9-dicarboxylic-acid to PQQ.</text>
</comment>
<dbReference type="Gene3D" id="1.20.910.10">
    <property type="entry name" value="Heme oxygenase-like"/>
    <property type="match status" value="1"/>
</dbReference>
<reference evidence="6 7" key="1">
    <citation type="submission" date="2019-01" db="EMBL/GenBank/DDBJ databases">
        <title>Ktedonosporobacter rubrisoli SCAWS-G2.</title>
        <authorList>
            <person name="Huang Y."/>
            <person name="Yan B."/>
        </authorList>
    </citation>
    <scope>NUCLEOTIDE SEQUENCE [LARGE SCALE GENOMIC DNA]</scope>
    <source>
        <strain evidence="6 7">SCAWS-G2</strain>
    </source>
</reference>
<organism evidence="6 7">
    <name type="scientific">Ktedonosporobacter rubrisoli</name>
    <dbReference type="NCBI Taxonomy" id="2509675"/>
    <lineage>
        <taxon>Bacteria</taxon>
        <taxon>Bacillati</taxon>
        <taxon>Chloroflexota</taxon>
        <taxon>Ktedonobacteria</taxon>
        <taxon>Ktedonobacterales</taxon>
        <taxon>Ktedonosporobacteraceae</taxon>
        <taxon>Ktedonosporobacter</taxon>
    </lineage>
</organism>
<evidence type="ECO:0000256" key="1">
    <source>
        <dbReference type="ARBA" id="ARBA00004948"/>
    </source>
</evidence>
<dbReference type="InterPro" id="IPR011845">
    <property type="entry name" value="PqqC"/>
</dbReference>
<dbReference type="AlphaFoldDB" id="A0A4P6JQ79"/>
<keyword evidence="2 4" id="KW-0884">PQQ biosynthesis</keyword>
<accession>A0A4P6JQ79</accession>
<protein>
    <recommendedName>
        <fullName evidence="4">Pyrroloquinoline-quinone synthase</fullName>
        <ecNumber evidence="4">1.3.3.11</ecNumber>
    </recommendedName>
    <alternativeName>
        <fullName evidence="4">Coenzyme PQQ synthesis protein C</fullName>
    </alternativeName>
    <alternativeName>
        <fullName evidence="4">Pyrroloquinoline quinone biosynthesis protein C</fullName>
    </alternativeName>
</protein>
<sequence>MTIQTTPLPWDRETFLSRLQTVGMTRYHHQHPFHVAMNSGQLTPPQIRSWVANRFYYQRNIPRKDAAIIANCPLREVRRIWLHRVSDHDGFREGEGGIECWFRLAEAVGLTHSEVQDELHVLPGVRFAVDAYVQFARTKPWPIAIASSLTELFAPDLMQSRLQAFERYYSWISPSGLDYFRARIVQAATDSRQGLELTLRYCSTLQLQEEAVRALGFKCDVLWSILDALSQTATPIESSMQQEFHLRT</sequence>
<comment type="catalytic activity">
    <reaction evidence="4">
        <text>6-(2-amino-2-carboxyethyl)-7,8-dioxo-1,2,3,4,7,8-hexahydroquinoline-2,4-dicarboxylate + 3 O2 = pyrroloquinoline quinone + 2 H2O2 + 2 H2O + H(+)</text>
        <dbReference type="Rhea" id="RHEA:10692"/>
        <dbReference type="ChEBI" id="CHEBI:15377"/>
        <dbReference type="ChEBI" id="CHEBI:15378"/>
        <dbReference type="ChEBI" id="CHEBI:15379"/>
        <dbReference type="ChEBI" id="CHEBI:16240"/>
        <dbReference type="ChEBI" id="CHEBI:58442"/>
        <dbReference type="ChEBI" id="CHEBI:58778"/>
        <dbReference type="EC" id="1.3.3.11"/>
    </reaction>
</comment>
<name>A0A4P6JQ79_KTERU</name>
<evidence type="ECO:0000259" key="5">
    <source>
        <dbReference type="Pfam" id="PF03070"/>
    </source>
</evidence>
<dbReference type="GO" id="GO:0018189">
    <property type="term" value="P:pyrroloquinoline quinone biosynthetic process"/>
    <property type="evidence" value="ECO:0007669"/>
    <property type="project" value="UniProtKB-UniRule"/>
</dbReference>
<dbReference type="HAMAP" id="MF_00654">
    <property type="entry name" value="PQQ_syn_PqqC"/>
    <property type="match status" value="1"/>
</dbReference>
<dbReference type="UniPathway" id="UPA00539"/>
<comment type="similarity">
    <text evidence="4">Belongs to the PqqC family.</text>
</comment>
<evidence type="ECO:0000256" key="2">
    <source>
        <dbReference type="ARBA" id="ARBA00022905"/>
    </source>
</evidence>
<comment type="pathway">
    <text evidence="4">Cofactor biosynthesis; pyrroloquinoline quinone biosynthesis.</text>
</comment>
<dbReference type="InterPro" id="IPR016084">
    <property type="entry name" value="Haem_Oase-like_multi-hlx"/>
</dbReference>
<dbReference type="PANTHER" id="PTHR40279">
    <property type="entry name" value="PQQC-LIKE PROTEIN"/>
    <property type="match status" value="1"/>
</dbReference>
<keyword evidence="7" id="KW-1185">Reference proteome</keyword>
<dbReference type="KEGG" id="kbs:EPA93_15955"/>
<dbReference type="OrthoDB" id="9800756at2"/>
<dbReference type="EC" id="1.3.3.11" evidence="4"/>
<dbReference type="InterPro" id="IPR039068">
    <property type="entry name" value="PqqC-like"/>
</dbReference>
<evidence type="ECO:0000313" key="7">
    <source>
        <dbReference type="Proteomes" id="UP000290365"/>
    </source>
</evidence>
<dbReference type="Proteomes" id="UP000290365">
    <property type="component" value="Chromosome"/>
</dbReference>
<evidence type="ECO:0000256" key="3">
    <source>
        <dbReference type="ARBA" id="ARBA00023002"/>
    </source>
</evidence>
<gene>
    <name evidence="4 6" type="primary">pqqC</name>
    <name evidence="6" type="ORF">EPA93_15955</name>
</gene>
<dbReference type="EMBL" id="CP035758">
    <property type="protein sequence ID" value="QBD77403.1"/>
    <property type="molecule type" value="Genomic_DNA"/>
</dbReference>
<keyword evidence="3 4" id="KW-0560">Oxidoreductase</keyword>
<evidence type="ECO:0000313" key="6">
    <source>
        <dbReference type="EMBL" id="QBD77403.1"/>
    </source>
</evidence>
<feature type="domain" description="Thiaminase-2/PQQC" evidence="5">
    <location>
        <begin position="26"/>
        <end position="227"/>
    </location>
</feature>
<dbReference type="NCBIfam" id="TIGR02111">
    <property type="entry name" value="PQQ_syn_pqqC"/>
    <property type="match status" value="1"/>
</dbReference>
<proteinExistence type="inferred from homology"/>
<dbReference type="RefSeq" id="WP_129888460.1">
    <property type="nucleotide sequence ID" value="NZ_CP035758.1"/>
</dbReference>
<dbReference type="PANTHER" id="PTHR40279:SF3">
    <property type="entry name" value="4-AMINOBENZOATE SYNTHASE"/>
    <property type="match status" value="1"/>
</dbReference>
<dbReference type="InterPro" id="IPR004305">
    <property type="entry name" value="Thiaminase-2/PQQC"/>
</dbReference>
<dbReference type="Pfam" id="PF03070">
    <property type="entry name" value="TENA_THI-4"/>
    <property type="match status" value="1"/>
</dbReference>
<dbReference type="SUPFAM" id="SSF48613">
    <property type="entry name" value="Heme oxygenase-like"/>
    <property type="match status" value="1"/>
</dbReference>
<comment type="pathway">
    <text evidence="1">Cofactor biosynthesis; thiamine diphosphate biosynthesis.</text>
</comment>
<dbReference type="GO" id="GO:0033732">
    <property type="term" value="F:pyrroloquinoline-quinone synthase activity"/>
    <property type="evidence" value="ECO:0007669"/>
    <property type="project" value="UniProtKB-EC"/>
</dbReference>